<dbReference type="Gene3D" id="3.60.15.10">
    <property type="entry name" value="Ribonuclease Z/Hydroxyacylglutathione hydrolase-like"/>
    <property type="match status" value="1"/>
</dbReference>
<dbReference type="Proteomes" id="UP001501588">
    <property type="component" value="Unassembled WGS sequence"/>
</dbReference>
<evidence type="ECO:0000313" key="2">
    <source>
        <dbReference type="Proteomes" id="UP001501588"/>
    </source>
</evidence>
<dbReference type="PANTHER" id="PTHR46018">
    <property type="entry name" value="ZINC PHOSPHODIESTERASE ELAC PROTEIN 1"/>
    <property type="match status" value="1"/>
</dbReference>
<dbReference type="PANTHER" id="PTHR46018:SF7">
    <property type="entry name" value="RIBONUCLEASE Z"/>
    <property type="match status" value="1"/>
</dbReference>
<protein>
    <submittedName>
        <fullName evidence="1">MBL fold metallo-hydrolase</fullName>
    </submittedName>
</protein>
<dbReference type="RefSeq" id="WP_408871512.1">
    <property type="nucleotide sequence ID" value="NZ_BAAAFZ010000008.1"/>
</dbReference>
<gene>
    <name evidence="1" type="ORF">GCM10009416_08320</name>
</gene>
<dbReference type="SUPFAM" id="SSF56281">
    <property type="entry name" value="Metallo-hydrolase/oxidoreductase"/>
    <property type="match status" value="1"/>
</dbReference>
<reference evidence="1 2" key="1">
    <citation type="journal article" date="2019" name="Int. J. Syst. Evol. Microbiol.">
        <title>The Global Catalogue of Microorganisms (GCM) 10K type strain sequencing project: providing services to taxonomists for standard genome sequencing and annotation.</title>
        <authorList>
            <consortium name="The Broad Institute Genomics Platform"/>
            <consortium name="The Broad Institute Genome Sequencing Center for Infectious Disease"/>
            <person name="Wu L."/>
            <person name="Ma J."/>
        </authorList>
    </citation>
    <scope>NUCLEOTIDE SEQUENCE [LARGE SCALE GENOMIC DNA]</scope>
    <source>
        <strain evidence="1 2">JCM 9933</strain>
    </source>
</reference>
<comment type="caution">
    <text evidence="1">The sequence shown here is derived from an EMBL/GenBank/DDBJ whole genome shotgun (WGS) entry which is preliminary data.</text>
</comment>
<sequence>MRPTLHPRLLNGRTGDPGVYLEALHLPGAILLDCGDLSALSPRHLLRVGALAVSHAHMDHWAGFDRLLRLLVGREKRLPVVGPAGFAERLFHRLQAYTWNLADRIPADLAFEVTEVALPGAAGWPRTRFGLHGGFRPEALPPSPAGPDGAVLRLGPLRLRAAALYHGTPSLGFAVEEAMHVNVWRTRLAERGLPTGPWLAALKAAVAANGPDDLPIPVFARASDAPGAPSLPLGALRDLVEVTPGQRLAYLTDFADTPENRTVAVSLARDADILFIEAPFAAEDAAIAADRRHLTTRAAGEIARAARARRVEPFHFSPRYQGQEARLLAEVAEAAGLGRGLVATGGLEPPTPAL</sequence>
<dbReference type="NCBIfam" id="NF002558">
    <property type="entry name" value="PRK02126.1"/>
    <property type="match status" value="1"/>
</dbReference>
<accession>A0ABN1ERT1</accession>
<name>A0ABN1ERT1_9PROT</name>
<evidence type="ECO:0000313" key="1">
    <source>
        <dbReference type="EMBL" id="GAA0572026.1"/>
    </source>
</evidence>
<organism evidence="1 2">
    <name type="scientific">Craurococcus roseus</name>
    <dbReference type="NCBI Taxonomy" id="77585"/>
    <lineage>
        <taxon>Bacteria</taxon>
        <taxon>Pseudomonadati</taxon>
        <taxon>Pseudomonadota</taxon>
        <taxon>Alphaproteobacteria</taxon>
        <taxon>Acetobacterales</taxon>
        <taxon>Acetobacteraceae</taxon>
        <taxon>Craurococcus</taxon>
    </lineage>
</organism>
<dbReference type="InterPro" id="IPR036866">
    <property type="entry name" value="RibonucZ/Hydroxyglut_hydro"/>
</dbReference>
<proteinExistence type="predicted"/>
<dbReference type="EMBL" id="BAAAFZ010000008">
    <property type="protein sequence ID" value="GAA0572026.1"/>
    <property type="molecule type" value="Genomic_DNA"/>
</dbReference>
<keyword evidence="2" id="KW-1185">Reference proteome</keyword>